<reference evidence="1" key="2">
    <citation type="journal article" date="2020" name="Nat. Commun.">
        <title>Large-scale genome sequencing of mycorrhizal fungi provides insights into the early evolution of symbiotic traits.</title>
        <authorList>
            <person name="Miyauchi S."/>
            <person name="Kiss E."/>
            <person name="Kuo A."/>
            <person name="Drula E."/>
            <person name="Kohler A."/>
            <person name="Sanchez-Garcia M."/>
            <person name="Morin E."/>
            <person name="Andreopoulos B."/>
            <person name="Barry K.W."/>
            <person name="Bonito G."/>
            <person name="Buee M."/>
            <person name="Carver A."/>
            <person name="Chen C."/>
            <person name="Cichocki N."/>
            <person name="Clum A."/>
            <person name="Culley D."/>
            <person name="Crous P.W."/>
            <person name="Fauchery L."/>
            <person name="Girlanda M."/>
            <person name="Hayes R.D."/>
            <person name="Keri Z."/>
            <person name="LaButti K."/>
            <person name="Lipzen A."/>
            <person name="Lombard V."/>
            <person name="Magnuson J."/>
            <person name="Maillard F."/>
            <person name="Murat C."/>
            <person name="Nolan M."/>
            <person name="Ohm R.A."/>
            <person name="Pangilinan J."/>
            <person name="Pereira M.F."/>
            <person name="Perotto S."/>
            <person name="Peter M."/>
            <person name="Pfister S."/>
            <person name="Riley R."/>
            <person name="Sitrit Y."/>
            <person name="Stielow J.B."/>
            <person name="Szollosi G."/>
            <person name="Zifcakova L."/>
            <person name="Stursova M."/>
            <person name="Spatafora J.W."/>
            <person name="Tedersoo L."/>
            <person name="Vaario L.M."/>
            <person name="Yamada A."/>
            <person name="Yan M."/>
            <person name="Wang P."/>
            <person name="Xu J."/>
            <person name="Bruns T."/>
            <person name="Baldrian P."/>
            <person name="Vilgalys R."/>
            <person name="Dunand C."/>
            <person name="Henrissat B."/>
            <person name="Grigoriev I.V."/>
            <person name="Hibbett D."/>
            <person name="Nagy L.G."/>
            <person name="Martin F.M."/>
        </authorList>
    </citation>
    <scope>NUCLEOTIDE SEQUENCE</scope>
    <source>
        <strain evidence="1">P2</strain>
    </source>
</reference>
<evidence type="ECO:0000313" key="2">
    <source>
        <dbReference type="Proteomes" id="UP000886501"/>
    </source>
</evidence>
<organism evidence="1 2">
    <name type="scientific">Thelephora ganbajun</name>
    <name type="common">Ganba fungus</name>
    <dbReference type="NCBI Taxonomy" id="370292"/>
    <lineage>
        <taxon>Eukaryota</taxon>
        <taxon>Fungi</taxon>
        <taxon>Dikarya</taxon>
        <taxon>Basidiomycota</taxon>
        <taxon>Agaricomycotina</taxon>
        <taxon>Agaricomycetes</taxon>
        <taxon>Thelephorales</taxon>
        <taxon>Thelephoraceae</taxon>
        <taxon>Thelephora</taxon>
    </lineage>
</organism>
<keyword evidence="2" id="KW-1185">Reference proteome</keyword>
<proteinExistence type="predicted"/>
<dbReference type="EMBL" id="MU117986">
    <property type="protein sequence ID" value="KAF9650295.1"/>
    <property type="molecule type" value="Genomic_DNA"/>
</dbReference>
<accession>A0ACB6ZLL5</accession>
<reference evidence="1" key="1">
    <citation type="submission" date="2019-10" db="EMBL/GenBank/DDBJ databases">
        <authorList>
            <consortium name="DOE Joint Genome Institute"/>
            <person name="Kuo A."/>
            <person name="Miyauchi S."/>
            <person name="Kiss E."/>
            <person name="Drula E."/>
            <person name="Kohler A."/>
            <person name="Sanchez-Garcia M."/>
            <person name="Andreopoulos B."/>
            <person name="Barry K.W."/>
            <person name="Bonito G."/>
            <person name="Buee M."/>
            <person name="Carver A."/>
            <person name="Chen C."/>
            <person name="Cichocki N."/>
            <person name="Clum A."/>
            <person name="Culley D."/>
            <person name="Crous P.W."/>
            <person name="Fauchery L."/>
            <person name="Girlanda M."/>
            <person name="Hayes R."/>
            <person name="Keri Z."/>
            <person name="Labutti K."/>
            <person name="Lipzen A."/>
            <person name="Lombard V."/>
            <person name="Magnuson J."/>
            <person name="Maillard F."/>
            <person name="Morin E."/>
            <person name="Murat C."/>
            <person name="Nolan M."/>
            <person name="Ohm R."/>
            <person name="Pangilinan J."/>
            <person name="Pereira M."/>
            <person name="Perotto S."/>
            <person name="Peter M."/>
            <person name="Riley R."/>
            <person name="Sitrit Y."/>
            <person name="Stielow B."/>
            <person name="Szollosi G."/>
            <person name="Zifcakova L."/>
            <person name="Stursova M."/>
            <person name="Spatafora J.W."/>
            <person name="Tedersoo L."/>
            <person name="Vaario L.-M."/>
            <person name="Yamada A."/>
            <person name="Yan M."/>
            <person name="Wang P."/>
            <person name="Xu J."/>
            <person name="Bruns T."/>
            <person name="Baldrian P."/>
            <person name="Vilgalys R."/>
            <person name="Henrissat B."/>
            <person name="Grigoriev I.V."/>
            <person name="Hibbett D."/>
            <person name="Nagy L.G."/>
            <person name="Martin F.M."/>
        </authorList>
    </citation>
    <scope>NUCLEOTIDE SEQUENCE</scope>
    <source>
        <strain evidence="1">P2</strain>
    </source>
</reference>
<comment type="caution">
    <text evidence="1">The sequence shown here is derived from an EMBL/GenBank/DDBJ whole genome shotgun (WGS) entry which is preliminary data.</text>
</comment>
<name>A0ACB6ZLL5_THEGA</name>
<gene>
    <name evidence="1" type="ORF">BDM02DRAFT_3112264</name>
</gene>
<protein>
    <submittedName>
        <fullName evidence="1">RCC1/BLIP-II</fullName>
    </submittedName>
</protein>
<dbReference type="Proteomes" id="UP000886501">
    <property type="component" value="Unassembled WGS sequence"/>
</dbReference>
<evidence type="ECO:0000313" key="1">
    <source>
        <dbReference type="EMBL" id="KAF9650295.1"/>
    </source>
</evidence>
<sequence>MPLTLLAAGSNACGQLAIGSLDDAHHFTPCVFGDSPPGALPPNTQSILQLASGSNHSLILLRRIVSGGLDKPRNELWGVGDGSKGQLGPSWRNRTSPSTSVFQPIDQVPDDYEITSIAAAWETSYIVFSRDGRDDVLMSMGADDFGDLGVGGTKKQPNGKERLIHVVDLISSIGPIARGTLKISELVAGLHHVVARLDYADIPGHTAQKLVGWGASRQGQLGIISRAVTSPMEIKLQSPPRVAQIALGNQHTVLRHLDGSVTALGSDKKGQLSNISSLQAITTARCTWNGTTVVTTSDRTFLVSSSGTNEAGQLGRLSEEPGFAPVDLDLGGKTLDVIVCGSEHTLTILNSVDGYDEVWGWGWNEHGNLGTGDTSNVRTPMKLWPPSTGEVTLVNKPVLAWAGCGTSWILVDWKS</sequence>